<evidence type="ECO:0008006" key="11">
    <source>
        <dbReference type="Google" id="ProtNLM"/>
    </source>
</evidence>
<evidence type="ECO:0000256" key="2">
    <source>
        <dbReference type="ARBA" id="ARBA00008163"/>
    </source>
</evidence>
<keyword evidence="5" id="KW-0732">Signal</keyword>
<proteinExistence type="inferred from homology"/>
<accession>A0ABY0CWQ0</accession>
<protein>
    <recommendedName>
        <fullName evidence="11">Aromatic hydrocarbon degradation protein</fullName>
    </recommendedName>
</protein>
<comment type="caution">
    <text evidence="9">The sequence shown here is derived from an EMBL/GenBank/DDBJ whole genome shotgun (WGS) entry which is preliminary data.</text>
</comment>
<dbReference type="Gene3D" id="2.40.160.60">
    <property type="entry name" value="Outer membrane protein transport protein (OMPP1/FadL/TodX)"/>
    <property type="match status" value="1"/>
</dbReference>
<feature type="region of interest" description="Disordered" evidence="8">
    <location>
        <begin position="1"/>
        <end position="50"/>
    </location>
</feature>
<comment type="similarity">
    <text evidence="2">Belongs to the OmpP1/FadL family.</text>
</comment>
<evidence type="ECO:0000256" key="8">
    <source>
        <dbReference type="SAM" id="MobiDB-lite"/>
    </source>
</evidence>
<feature type="region of interest" description="Disordered" evidence="8">
    <location>
        <begin position="521"/>
        <end position="544"/>
    </location>
</feature>
<keyword evidence="10" id="KW-1185">Reference proteome</keyword>
<dbReference type="InterPro" id="IPR005017">
    <property type="entry name" value="OMPP1/FadL/TodX"/>
</dbReference>
<dbReference type="SUPFAM" id="SSF56935">
    <property type="entry name" value="Porins"/>
    <property type="match status" value="1"/>
</dbReference>
<keyword evidence="7" id="KW-0998">Cell outer membrane</keyword>
<dbReference type="PANTHER" id="PTHR35093:SF8">
    <property type="entry name" value="OUTER MEMBRANE PROTEIN NMB0088-RELATED"/>
    <property type="match status" value="1"/>
</dbReference>
<reference evidence="9 10" key="1">
    <citation type="submission" date="2019-01" db="EMBL/GenBank/DDBJ databases">
        <title>Lujinxingia litoralis gen. nov., sp. nov. and Lujinxingia sediminis gen. nov., sp. nov., new members in the order Bradymonadales, isolated from coastal sediment.</title>
        <authorList>
            <person name="Li C.-M."/>
        </authorList>
    </citation>
    <scope>NUCLEOTIDE SEQUENCE [LARGE SCALE GENOMIC DNA]</scope>
    <source>
        <strain evidence="9 10">SEH01</strain>
    </source>
</reference>
<keyword evidence="4" id="KW-0812">Transmembrane</keyword>
<dbReference type="PANTHER" id="PTHR35093">
    <property type="entry name" value="OUTER MEMBRANE PROTEIN NMB0088-RELATED"/>
    <property type="match status" value="1"/>
</dbReference>
<dbReference type="Proteomes" id="UP000282926">
    <property type="component" value="Unassembled WGS sequence"/>
</dbReference>
<evidence type="ECO:0000256" key="6">
    <source>
        <dbReference type="ARBA" id="ARBA00023136"/>
    </source>
</evidence>
<keyword evidence="3" id="KW-1134">Transmembrane beta strand</keyword>
<evidence type="ECO:0000256" key="1">
    <source>
        <dbReference type="ARBA" id="ARBA00004571"/>
    </source>
</evidence>
<evidence type="ECO:0000256" key="5">
    <source>
        <dbReference type="ARBA" id="ARBA00022729"/>
    </source>
</evidence>
<sequence>MAMSPPVSRKTRPTRAETTVWRRAPRRRVRRSQTPLTPRTPSPKRRTELQPAGAMMAVDVLRRTAAALLVVAATGALIPEVQAAGFEVGENTTRSLARGGTGAVNKADPSALYFNPALLPRARGHQVLLNANLLKLNLGFQRDDLVLRGRNETQTKSFGPVQNEGGWFPAPFLTASFDVGPENFALAVGAFGPSAYGRPCYGAMVDGECTFAPESPARGMLVSEDLFLAYFSLGAGYEFDLGPERSLAVGLTAIAAYQDTSFSIAVESDPNVSAPWSEDPRAEAYFRAEDLQAWRPSAIVGVAYQDGPMRLAASYRPPIHWETKGKARVELPAFLSSTGAYLTDDAMTFSTWQAGSLRLGWGVELGEHPADAERSRFDLEVNAVWENWSLVEFFEIDIAGDIELADVPPDENGNPPRIPIYPIYQVKNYQDAYSLRVGASYGINRFITAHGGAMMETPAQRNAHTTVDFVSWERYGLSAGASVHLPANLELELGYMHIFSPDRQVRHGEIYNPIPMSQCAGPEFDHPGCDQPGTPPGNPQNEGSWTASFQLLSAGVTWRY</sequence>
<gene>
    <name evidence="9" type="ORF">EA187_02205</name>
</gene>
<organism evidence="9 10">
    <name type="scientific">Lujinxingia sediminis</name>
    <dbReference type="NCBI Taxonomy" id="2480984"/>
    <lineage>
        <taxon>Bacteria</taxon>
        <taxon>Deltaproteobacteria</taxon>
        <taxon>Bradymonadales</taxon>
        <taxon>Lujinxingiaceae</taxon>
        <taxon>Lujinxingia</taxon>
    </lineage>
</organism>
<dbReference type="EMBL" id="SADD01000001">
    <property type="protein sequence ID" value="RVU48271.1"/>
    <property type="molecule type" value="Genomic_DNA"/>
</dbReference>
<evidence type="ECO:0000313" key="9">
    <source>
        <dbReference type="EMBL" id="RVU48271.1"/>
    </source>
</evidence>
<evidence type="ECO:0000256" key="7">
    <source>
        <dbReference type="ARBA" id="ARBA00023237"/>
    </source>
</evidence>
<evidence type="ECO:0000256" key="4">
    <source>
        <dbReference type="ARBA" id="ARBA00022692"/>
    </source>
</evidence>
<keyword evidence="6" id="KW-0472">Membrane</keyword>
<comment type="subcellular location">
    <subcellularLocation>
        <location evidence="1">Cell outer membrane</location>
        <topology evidence="1">Multi-pass membrane protein</topology>
    </subcellularLocation>
</comment>
<name>A0ABY0CWQ0_9DELT</name>
<evidence type="ECO:0000256" key="3">
    <source>
        <dbReference type="ARBA" id="ARBA00022452"/>
    </source>
</evidence>
<evidence type="ECO:0000313" key="10">
    <source>
        <dbReference type="Proteomes" id="UP000282926"/>
    </source>
</evidence>
<dbReference type="Pfam" id="PF03349">
    <property type="entry name" value="Toluene_X"/>
    <property type="match status" value="1"/>
</dbReference>